<dbReference type="CDD" id="cd18042">
    <property type="entry name" value="DEXXQc_SETX"/>
    <property type="match status" value="1"/>
</dbReference>
<gene>
    <name evidence="8" type="ORF">HBR001_LOCUS6242</name>
</gene>
<feature type="domain" description="DNA2/NAM7 helicase helicase" evidence="6">
    <location>
        <begin position="1272"/>
        <end position="1386"/>
    </location>
</feature>
<proteinExistence type="predicted"/>
<evidence type="ECO:0000256" key="3">
    <source>
        <dbReference type="ARBA" id="ARBA00022806"/>
    </source>
</evidence>
<name>A0AAV0UGS7_HYABA</name>
<evidence type="ECO:0000313" key="9">
    <source>
        <dbReference type="Proteomes" id="UP001162031"/>
    </source>
</evidence>
<feature type="domain" description="DNA2/NAM7 helicase-like C-terminal" evidence="7">
    <location>
        <begin position="1393"/>
        <end position="1606"/>
    </location>
</feature>
<dbReference type="Proteomes" id="UP001162031">
    <property type="component" value="Unassembled WGS sequence"/>
</dbReference>
<dbReference type="InterPro" id="IPR027417">
    <property type="entry name" value="P-loop_NTPase"/>
</dbReference>
<feature type="compositionally biased region" description="Polar residues" evidence="5">
    <location>
        <begin position="164"/>
        <end position="178"/>
    </location>
</feature>
<comment type="caution">
    <text evidence="8">The sequence shown here is derived from an EMBL/GenBank/DDBJ whole genome shotgun (WGS) entry which is preliminary data.</text>
</comment>
<dbReference type="GO" id="GO:0016787">
    <property type="term" value="F:hydrolase activity"/>
    <property type="evidence" value="ECO:0007669"/>
    <property type="project" value="UniProtKB-KW"/>
</dbReference>
<feature type="compositionally biased region" description="Basic and acidic residues" evidence="5">
    <location>
        <begin position="773"/>
        <end position="790"/>
    </location>
</feature>
<accession>A0AAV0UGS7</accession>
<evidence type="ECO:0000256" key="2">
    <source>
        <dbReference type="ARBA" id="ARBA00022801"/>
    </source>
</evidence>
<evidence type="ECO:0000313" key="8">
    <source>
        <dbReference type="EMBL" id="CAI5734695.1"/>
    </source>
</evidence>
<reference evidence="8" key="1">
    <citation type="submission" date="2022-12" db="EMBL/GenBank/DDBJ databases">
        <authorList>
            <person name="Webb A."/>
        </authorList>
    </citation>
    <scope>NUCLEOTIDE SEQUENCE</scope>
    <source>
        <strain evidence="8">Hp1</strain>
    </source>
</reference>
<keyword evidence="1" id="KW-0547">Nucleotide-binding</keyword>
<dbReference type="Pfam" id="PF13087">
    <property type="entry name" value="AAA_12"/>
    <property type="match status" value="1"/>
</dbReference>
<dbReference type="GO" id="GO:0005524">
    <property type="term" value="F:ATP binding"/>
    <property type="evidence" value="ECO:0007669"/>
    <property type="project" value="UniProtKB-KW"/>
</dbReference>
<dbReference type="Pfam" id="PF13086">
    <property type="entry name" value="AAA_11"/>
    <property type="match status" value="1"/>
</dbReference>
<evidence type="ECO:0000256" key="5">
    <source>
        <dbReference type="SAM" id="MobiDB-lite"/>
    </source>
</evidence>
<feature type="region of interest" description="Disordered" evidence="5">
    <location>
        <begin position="1"/>
        <end position="35"/>
    </location>
</feature>
<evidence type="ECO:0000256" key="4">
    <source>
        <dbReference type="ARBA" id="ARBA00022840"/>
    </source>
</evidence>
<evidence type="ECO:0000259" key="6">
    <source>
        <dbReference type="Pfam" id="PF13086"/>
    </source>
</evidence>
<feature type="compositionally biased region" description="Basic and acidic residues" evidence="5">
    <location>
        <begin position="612"/>
        <end position="627"/>
    </location>
</feature>
<dbReference type="InterPro" id="IPR045055">
    <property type="entry name" value="DNA2/NAM7-like"/>
</dbReference>
<feature type="compositionally biased region" description="Low complexity" evidence="5">
    <location>
        <begin position="10"/>
        <end position="24"/>
    </location>
</feature>
<sequence>MDVKKRTETAVAAAAEEGARVADASARKRRKPRHSACDKSEFVSVEVGMRELKRRLEAAPEDVVEAVAADATFDSVANAALATRVQRATREDRGPVYKKSRRVKTKTVLVKSAVPMDRETNGVTCRADEDGADAVVSKMTLAEVKQELKREQRERVETRVQALQQRAETKAADSSSTPRARIDRSRGCLQQVRGSGGKPLVDGNQVMEATAASMFVMPENNAIHAVSTCLAGTATCLMPIEAGAVSSVEPLCEDEFIAEDMDEDAVFAMALEEVEKKLTTSQTSPPPCTKAVSSTDLKSVAPHSLQVPTASPISVQSAIIEPQVQQQRQPEQVLGATQQQATEAMQIEATPEILKEMEHLRRENEFLRRSNELLRAAALTSPLPQANDVGNEQPRASPDHMYSQNVLDSLREDTSPGTVPRSSTTRFLNLTRCDNEQDMEPMVPSWETHCIQEQVHATNARLPVRETSPSNAQGKDTMLNLSNEDTNSIRGRRMVKDEKICEPGISAEHKSKLPGRASSQHLAAATGPSTAMEDGRLSATEFASDQGNGTAQLTRSQSREMSSSAETAHGRCAQATTGSGGVDERDVSMLNVDERDSRIGGDDRDEEEQEVNGDRSTERESTVDCGSHAEYKVRREYDYDTAHAADKHTDEVRDLKPCALADKIDTAHASATHAGSDLSDAVRNDMPQYAYKRHAPAHTEHLERATAPHNADSEGGSVEDTVTCMESMDHREGVASAPVLSEGESETESDEDMKNDNDGSNVLEAALKAAGGDSDHRDRAQPRSVSRDRQFVPKNCRSVAALDSLPLLPANSSAKKLKSTSTSSVSTKKLPSTTGSLLWPALDDFYDFLLDMSPRNIRGCSEQKRVHLKKYAGKKLPAQHNSVEDYCSLQLEAVMEELMASVSNATNTRASGRSSLARHLSLTSVSSCDSQRGSAAMNGLSVAAIFSESGYTGTTSCSDDFVLTFDLPAHGKKNASDFTSGDLLLVRSPRWKTYNMCVFGVVLCISAGSVGGKGGASGSDCRGSRKGDKMCVLMRAHARDQGETGDTFSVLTELCLSNQRAPNWRWSLEQVHNITTSAREYQAIRTIPFFSKDLQQLLLRGRVEVPTAEPTSDNNAAASSSVLSPRLRKYLLEHYNDSQVQAIVGCLRDNSRVIVQGPPGTGKSKTVLGLLSALLDGGGLPSVGKAKGTARIRVGASLESAQKSAMPKTGAATSIRILVAAPSNGAVDELVVRVLCEGLFDSEKGEYFHPRIVRVGRPESDQQLSSVAAAARERSDDKANGKKKRKYAHAVEQVLLDTLVTKHRSSFSTVKQTRQAVIKNAQIVFCTLSGAGSAAMCEFAQDFDALVIDEAAQAVEASTLIPFKFRPRRVVLVGDHRQLPATVISKQLVSMGYDRSLQQRLVENNSPVLLLSQQYRMHPEVAEFPSAYFYSRRLVQDDNMREWTAQDYHSDSAFKPLLFYDVHGAQSQVTGSTSLRNLNEVEVVTQLVRRLLDRFPHKEWKNRIGVIAPYKQQIHEVRGAIGKLEAAFDCRLDIDVNTVDGFQGREKEIIIYSCVRTSYGGRRPKKRRRHKNGTDDNVLDAFWADERRMNVAITRAKSSLWIVGNSTLLKQSRAWKALIQHTKDHDRYIRNTAAFLASTGRDSKK</sequence>
<keyword evidence="3" id="KW-0347">Helicase</keyword>
<feature type="region of interest" description="Disordered" evidence="5">
    <location>
        <begin position="732"/>
        <end position="790"/>
    </location>
</feature>
<dbReference type="InterPro" id="IPR041677">
    <property type="entry name" value="DNA2/NAM7_AAA_11"/>
</dbReference>
<feature type="region of interest" description="Disordered" evidence="5">
    <location>
        <begin position="379"/>
        <end position="400"/>
    </location>
</feature>
<evidence type="ECO:0008006" key="10">
    <source>
        <dbReference type="Google" id="ProtNLM"/>
    </source>
</evidence>
<evidence type="ECO:0000259" key="7">
    <source>
        <dbReference type="Pfam" id="PF13087"/>
    </source>
</evidence>
<keyword evidence="9" id="KW-1185">Reference proteome</keyword>
<dbReference type="GO" id="GO:0005694">
    <property type="term" value="C:chromosome"/>
    <property type="evidence" value="ECO:0007669"/>
    <property type="project" value="UniProtKB-ARBA"/>
</dbReference>
<protein>
    <recommendedName>
        <fullName evidence="10">AAA+ ATPase domain-containing protein</fullName>
    </recommendedName>
</protein>
<keyword evidence="4" id="KW-0067">ATP-binding</keyword>
<dbReference type="PANTHER" id="PTHR10887:SF495">
    <property type="entry name" value="HELICASE SENATAXIN ISOFORM X1-RELATED"/>
    <property type="match status" value="1"/>
</dbReference>
<dbReference type="Gene3D" id="3.40.50.300">
    <property type="entry name" value="P-loop containing nucleotide triphosphate hydrolases"/>
    <property type="match status" value="2"/>
</dbReference>
<feature type="region of interest" description="Disordered" evidence="5">
    <location>
        <begin position="164"/>
        <end position="201"/>
    </location>
</feature>
<organism evidence="8 9">
    <name type="scientific">Hyaloperonospora brassicae</name>
    <name type="common">Brassica downy mildew</name>
    <name type="synonym">Peronospora brassicae</name>
    <dbReference type="NCBI Taxonomy" id="162125"/>
    <lineage>
        <taxon>Eukaryota</taxon>
        <taxon>Sar</taxon>
        <taxon>Stramenopiles</taxon>
        <taxon>Oomycota</taxon>
        <taxon>Peronosporomycetes</taxon>
        <taxon>Peronosporales</taxon>
        <taxon>Peronosporaceae</taxon>
        <taxon>Hyaloperonospora</taxon>
    </lineage>
</organism>
<dbReference type="GO" id="GO:0004386">
    <property type="term" value="F:helicase activity"/>
    <property type="evidence" value="ECO:0007669"/>
    <property type="project" value="UniProtKB-KW"/>
</dbReference>
<evidence type="ECO:0000256" key="1">
    <source>
        <dbReference type="ARBA" id="ARBA00022741"/>
    </source>
</evidence>
<dbReference type="InterPro" id="IPR041679">
    <property type="entry name" value="DNA2/NAM7-like_C"/>
</dbReference>
<dbReference type="PANTHER" id="PTHR10887">
    <property type="entry name" value="DNA2/NAM7 HELICASE FAMILY"/>
    <property type="match status" value="1"/>
</dbReference>
<keyword evidence="2" id="KW-0378">Hydrolase</keyword>
<dbReference type="SUPFAM" id="SSF52540">
    <property type="entry name" value="P-loop containing nucleoside triphosphate hydrolases"/>
    <property type="match status" value="1"/>
</dbReference>
<dbReference type="InterPro" id="IPR047187">
    <property type="entry name" value="SF1_C_Upf1"/>
</dbReference>
<dbReference type="FunFam" id="3.40.50.300:FF:000326">
    <property type="entry name" value="P-loop containing nucleoside triphosphate hydrolase"/>
    <property type="match status" value="1"/>
</dbReference>
<feature type="compositionally biased region" description="Basic and acidic residues" evidence="5">
    <location>
        <begin position="582"/>
        <end position="602"/>
    </location>
</feature>
<feature type="compositionally biased region" description="Polar residues" evidence="5">
    <location>
        <begin position="541"/>
        <end position="566"/>
    </location>
</feature>
<feature type="region of interest" description="Disordered" evidence="5">
    <location>
        <begin position="506"/>
        <end position="627"/>
    </location>
</feature>
<dbReference type="EMBL" id="CANTFL010001244">
    <property type="protein sequence ID" value="CAI5734695.1"/>
    <property type="molecule type" value="Genomic_DNA"/>
</dbReference>
<dbReference type="CDD" id="cd18808">
    <property type="entry name" value="SF1_C_Upf1"/>
    <property type="match status" value="1"/>
</dbReference>